<reference evidence="5 6" key="1">
    <citation type="submission" date="2014-03" db="EMBL/GenBank/DDBJ databases">
        <title>The Genome Sequence of Plasmodium fragile nilgiri.</title>
        <authorList>
            <consortium name="The Broad Institute Genomics Platform"/>
            <consortium name="The Broad Institute Genome Sequencing Center for Infectious Disease"/>
            <person name="Neafsey D."/>
            <person name="Duraisingh M."/>
            <person name="Young S.K."/>
            <person name="Zeng Q."/>
            <person name="Gargeya S."/>
            <person name="Abouelleil A."/>
            <person name="Alvarado L."/>
            <person name="Chapman S.B."/>
            <person name="Gainer-Dewar J."/>
            <person name="Goldberg J."/>
            <person name="Griggs A."/>
            <person name="Gujja S."/>
            <person name="Hansen M."/>
            <person name="Howarth C."/>
            <person name="Imamovic A."/>
            <person name="Larimer J."/>
            <person name="Pearson M."/>
            <person name="Poon T.W."/>
            <person name="Priest M."/>
            <person name="Roberts A."/>
            <person name="Saif S."/>
            <person name="Shea T."/>
            <person name="Sykes S."/>
            <person name="Wortman J."/>
            <person name="Nusbaum C."/>
            <person name="Birren B."/>
        </authorList>
    </citation>
    <scope>NUCLEOTIDE SEQUENCE [LARGE SCALE GENOMIC DNA]</scope>
    <source>
        <strain evidence="6">nilgiri</strain>
    </source>
</reference>
<organism evidence="5 6">
    <name type="scientific">Plasmodium fragile</name>
    <dbReference type="NCBI Taxonomy" id="5857"/>
    <lineage>
        <taxon>Eukaryota</taxon>
        <taxon>Sar</taxon>
        <taxon>Alveolata</taxon>
        <taxon>Apicomplexa</taxon>
        <taxon>Aconoidasida</taxon>
        <taxon>Haemosporida</taxon>
        <taxon>Plasmodiidae</taxon>
        <taxon>Plasmodium</taxon>
        <taxon>Plasmodium (Plasmodium)</taxon>
    </lineage>
</organism>
<proteinExistence type="predicted"/>
<evidence type="ECO:0000256" key="1">
    <source>
        <dbReference type="SAM" id="MobiDB-lite"/>
    </source>
</evidence>
<feature type="domain" description="Schizont-infected cell agglutination extracellular alpha" evidence="4">
    <location>
        <begin position="25"/>
        <end position="190"/>
    </location>
</feature>
<evidence type="ECO:0000259" key="4">
    <source>
        <dbReference type="Pfam" id="PF12887"/>
    </source>
</evidence>
<feature type="compositionally biased region" description="Low complexity" evidence="1">
    <location>
        <begin position="450"/>
        <end position="467"/>
    </location>
</feature>
<evidence type="ECO:0000256" key="2">
    <source>
        <dbReference type="SAM" id="Phobius"/>
    </source>
</evidence>
<evidence type="ECO:0000313" key="5">
    <source>
        <dbReference type="EMBL" id="KJP84844.1"/>
    </source>
</evidence>
<dbReference type="InterPro" id="IPR024290">
    <property type="entry name" value="SICA_extracell_a"/>
</dbReference>
<sequence length="1134" mass="123497">MAPPLGKILAQCVKDRDLYGDDDAYQAALEKDIGDMLGEFIKHMEDMDSLMEAWGTNCNNYGWHHWEDDDSLQPRVNQTVGDRITCKLMTTAILLMSKGSQSTLKDEGETENNKKMRQYMRCAIVNMFGTILTESACGRKWGIYYAWYSVDQMRGNGGMQDLIAAEDCRMGETDDIRRGQWTLSDHIKNWLRANDDLMSKIKGEEMTESCKKSAPASSTRKDADGQDDAASALREGESSALNTLKAGMHSILQRAQQEVVESANSSTSPVKDVQTIRPMTEPAAPKGPSAEKPTSILAPAHPADTQPATSGPAAEDNTSKKEDSNQGSAGLEATGAARAGSPQPQAPKGDTGAQAPGPVPQPPPPAPPPQETTSEGIQGGKDADQAGKCTESSTSTNKNGSGVTLSFACTPNSALGDPSSIPQNLPDPAPGPDPSEKTTSKDSKEPVSEQAPAAAAPAQPTDPGAGAETPPEQKVPETTEPPITGQPPTQDSTSAEPPAPGAHKPDNGPDGAAGALGSGTASNDAPPPLNPPKPKPNPNPNQSGSSGTGQPDAGGSSGTGSTGHQGPSSSGTGSTGGPGAGASHPSGGQGPRNNQVPPTLPSPTPFDPKDLIPYTPAIIPAVVGIGVIAFFLWKYFAYLAKGRRTFRTVRDVPSPPLDEEILQHLQRGDLPPPDYGYTLVRDRRPGRLPAARRRRQPRVHKRTIIELHLEVLHECEVAEWDTVQDDYLKILVEEFMGGNHGHSSSLDAPITNQALSRNNVASTLDPPTDSEQTDTCPPHDPDPWSCMETIQLATDPAASNEDDRWRCMETIQLATDPCAPNEHDPDPWSCMETIPLETHTSPPNEEGPDPWSRMENIQLATNPCAPNEHDTDPWSCMKTIQLATDRSPPNEDDRWRCMETIPLEMDPCAPNDPDPWSCMHTAPLEQAQHRPCDPRAAISTCTQWINWIDRNKHILRECTGQTWFNAFKSDWKQYYQQHATDEDNVVSGQRELGQHANIPSVEMQKLELWRQWIAQQHRQMSTYKEEEWFQHLLHTVEEEIESQTGEVPGVDKDLEVENVMAAEDVLRVRDLPLSQPLHQPPHMKKRVPAKLCMLLLASVIHECEFESGMHEKGYMWMLYCNSVNIRMTAHMHAN</sequence>
<feature type="compositionally biased region" description="Polar residues" evidence="1">
    <location>
        <begin position="486"/>
        <end position="495"/>
    </location>
</feature>
<dbReference type="EMBL" id="KQ030403">
    <property type="protein sequence ID" value="KJP84844.1"/>
    <property type="molecule type" value="Genomic_DNA"/>
</dbReference>
<keyword evidence="2" id="KW-0812">Transmembrane</keyword>
<dbReference type="OMA" id="EDDRWRC"/>
<dbReference type="OrthoDB" id="375150at2759"/>
<gene>
    <name evidence="5" type="ORF">AK88_05523</name>
</gene>
<evidence type="ECO:0000259" key="3">
    <source>
        <dbReference type="Pfam" id="PF12879"/>
    </source>
</evidence>
<feature type="compositionally biased region" description="Basic and acidic residues" evidence="1">
    <location>
        <begin position="434"/>
        <end position="447"/>
    </location>
</feature>
<keyword evidence="6" id="KW-1185">Reference proteome</keyword>
<feature type="transmembrane region" description="Helical" evidence="2">
    <location>
        <begin position="617"/>
        <end position="637"/>
    </location>
</feature>
<feature type="region of interest" description="Disordered" evidence="1">
    <location>
        <begin position="760"/>
        <end position="786"/>
    </location>
</feature>
<evidence type="ECO:0000313" key="6">
    <source>
        <dbReference type="Proteomes" id="UP000054561"/>
    </source>
</evidence>
<dbReference type="AlphaFoldDB" id="A0A0D9QCZ0"/>
<feature type="compositionally biased region" description="Pro residues" evidence="1">
    <location>
        <begin position="525"/>
        <end position="539"/>
    </location>
</feature>
<dbReference type="RefSeq" id="XP_012338548.1">
    <property type="nucleotide sequence ID" value="XM_012483125.1"/>
</dbReference>
<feature type="domain" description="Schizont-infected cell agglutination C-terminal" evidence="3">
    <location>
        <begin position="634"/>
        <end position="739"/>
    </location>
</feature>
<dbReference type="Pfam" id="PF12887">
    <property type="entry name" value="SICA_alpha"/>
    <property type="match status" value="1"/>
</dbReference>
<feature type="compositionally biased region" description="Polar residues" evidence="1">
    <location>
        <begin position="390"/>
        <end position="413"/>
    </location>
</feature>
<accession>A0A0D9QCZ0</accession>
<protein>
    <recommendedName>
        <fullName evidence="7">Schizont-infected cell agglutination C-terminal domain-containing protein</fullName>
    </recommendedName>
</protein>
<dbReference type="Proteomes" id="UP000054561">
    <property type="component" value="Unassembled WGS sequence"/>
</dbReference>
<feature type="region of interest" description="Disordered" evidence="1">
    <location>
        <begin position="256"/>
        <end position="607"/>
    </location>
</feature>
<name>A0A0D9QCZ0_PLAFR</name>
<evidence type="ECO:0008006" key="7">
    <source>
        <dbReference type="Google" id="ProtNLM"/>
    </source>
</evidence>
<feature type="region of interest" description="Disordered" evidence="1">
    <location>
        <begin position="203"/>
        <end position="235"/>
    </location>
</feature>
<feature type="compositionally biased region" description="Pro residues" evidence="1">
    <location>
        <begin position="357"/>
        <end position="370"/>
    </location>
</feature>
<dbReference type="GeneID" id="24270837"/>
<keyword evidence="2" id="KW-0472">Membrane</keyword>
<dbReference type="VEuPathDB" id="PlasmoDB:AK88_05523"/>
<feature type="compositionally biased region" description="Low complexity" evidence="1">
    <location>
        <begin position="512"/>
        <end position="522"/>
    </location>
</feature>
<keyword evidence="2" id="KW-1133">Transmembrane helix</keyword>
<dbReference type="InterPro" id="IPR024288">
    <property type="entry name" value="SICA_C"/>
</dbReference>
<dbReference type="Pfam" id="PF12879">
    <property type="entry name" value="SICA_C"/>
    <property type="match status" value="1"/>
</dbReference>